<evidence type="ECO:0000313" key="1">
    <source>
        <dbReference type="EMBL" id="KAK9502516.1"/>
    </source>
</evidence>
<proteinExistence type="predicted"/>
<evidence type="ECO:0000313" key="2">
    <source>
        <dbReference type="Proteomes" id="UP001461498"/>
    </source>
</evidence>
<organism evidence="1 2">
    <name type="scientific">Rhynocoris fuscipes</name>
    <dbReference type="NCBI Taxonomy" id="488301"/>
    <lineage>
        <taxon>Eukaryota</taxon>
        <taxon>Metazoa</taxon>
        <taxon>Ecdysozoa</taxon>
        <taxon>Arthropoda</taxon>
        <taxon>Hexapoda</taxon>
        <taxon>Insecta</taxon>
        <taxon>Pterygota</taxon>
        <taxon>Neoptera</taxon>
        <taxon>Paraneoptera</taxon>
        <taxon>Hemiptera</taxon>
        <taxon>Heteroptera</taxon>
        <taxon>Panheteroptera</taxon>
        <taxon>Cimicomorpha</taxon>
        <taxon>Reduviidae</taxon>
        <taxon>Harpactorinae</taxon>
        <taxon>Harpactorini</taxon>
        <taxon>Rhynocoris</taxon>
    </lineage>
</organism>
<gene>
    <name evidence="1" type="ORF">O3M35_011285</name>
</gene>
<dbReference type="EMBL" id="JAPXFL010000008">
    <property type="protein sequence ID" value="KAK9502516.1"/>
    <property type="molecule type" value="Genomic_DNA"/>
</dbReference>
<sequence length="89" mass="10122">MSRIKIYTKKSQQITYTLRRSADSEQLSLFFITTYSSNRCLQNGAVKEHINTKTNITQKLSIITNNSTTFCLKCIKAVMELVTAVTILI</sequence>
<reference evidence="1 2" key="1">
    <citation type="submission" date="2022-12" db="EMBL/GenBank/DDBJ databases">
        <title>Chromosome-level genome assembly of true bugs.</title>
        <authorList>
            <person name="Ma L."/>
            <person name="Li H."/>
        </authorList>
    </citation>
    <scope>NUCLEOTIDE SEQUENCE [LARGE SCALE GENOMIC DNA]</scope>
    <source>
        <strain evidence="1">Lab_2022b</strain>
    </source>
</reference>
<name>A0AAW1CVN5_9HEMI</name>
<accession>A0AAW1CVN5</accession>
<comment type="caution">
    <text evidence="1">The sequence shown here is derived from an EMBL/GenBank/DDBJ whole genome shotgun (WGS) entry which is preliminary data.</text>
</comment>
<dbReference type="AlphaFoldDB" id="A0AAW1CVN5"/>
<dbReference type="Proteomes" id="UP001461498">
    <property type="component" value="Unassembled WGS sequence"/>
</dbReference>
<protein>
    <submittedName>
        <fullName evidence="1">Uncharacterized protein</fullName>
    </submittedName>
</protein>
<keyword evidence="2" id="KW-1185">Reference proteome</keyword>